<organism evidence="8 9">
    <name type="scientific">Candidatus Segetimicrobium genomatis</name>
    <dbReference type="NCBI Taxonomy" id="2569760"/>
    <lineage>
        <taxon>Bacteria</taxon>
        <taxon>Bacillati</taxon>
        <taxon>Candidatus Sysuimicrobiota</taxon>
        <taxon>Candidatus Sysuimicrobiia</taxon>
        <taxon>Candidatus Sysuimicrobiales</taxon>
        <taxon>Candidatus Segetimicrobiaceae</taxon>
        <taxon>Candidatus Segetimicrobium</taxon>
    </lineage>
</organism>
<accession>A0A537JA36</accession>
<dbReference type="Pfam" id="PF06305">
    <property type="entry name" value="LapA_dom"/>
    <property type="match status" value="1"/>
</dbReference>
<evidence type="ECO:0000256" key="3">
    <source>
        <dbReference type="ARBA" id="ARBA00022989"/>
    </source>
</evidence>
<keyword evidence="4 6" id="KW-0472">Membrane</keyword>
<feature type="domain" description="Lipopolysaccharide assembly protein A" evidence="7">
    <location>
        <begin position="26"/>
        <end position="79"/>
    </location>
</feature>
<reference evidence="8 9" key="1">
    <citation type="journal article" date="2019" name="Nat. Microbiol.">
        <title>Mediterranean grassland soil C-N compound turnover is dependent on rainfall and depth, and is mediated by genomically divergent microorganisms.</title>
        <authorList>
            <person name="Diamond S."/>
            <person name="Andeer P.F."/>
            <person name="Li Z."/>
            <person name="Crits-Christoph A."/>
            <person name="Burstein D."/>
            <person name="Anantharaman K."/>
            <person name="Lane K.R."/>
            <person name="Thomas B.C."/>
            <person name="Pan C."/>
            <person name="Northen T.R."/>
            <person name="Banfield J.F."/>
        </authorList>
    </citation>
    <scope>NUCLEOTIDE SEQUENCE [LARGE SCALE GENOMIC DNA]</scope>
    <source>
        <strain evidence="8">NP_7</strain>
    </source>
</reference>
<dbReference type="InterPro" id="IPR010445">
    <property type="entry name" value="LapA_dom"/>
</dbReference>
<keyword evidence="2 6" id="KW-0812">Transmembrane</keyword>
<feature type="transmembrane region" description="Helical" evidence="6">
    <location>
        <begin position="39"/>
        <end position="62"/>
    </location>
</feature>
<evidence type="ECO:0000256" key="5">
    <source>
        <dbReference type="SAM" id="MobiDB-lite"/>
    </source>
</evidence>
<evidence type="ECO:0000313" key="9">
    <source>
        <dbReference type="Proteomes" id="UP000320048"/>
    </source>
</evidence>
<dbReference type="EMBL" id="VBAO01000223">
    <property type="protein sequence ID" value="TMI80401.1"/>
    <property type="molecule type" value="Genomic_DNA"/>
</dbReference>
<keyword evidence="1" id="KW-1003">Cell membrane</keyword>
<evidence type="ECO:0000256" key="1">
    <source>
        <dbReference type="ARBA" id="ARBA00022475"/>
    </source>
</evidence>
<dbReference type="Proteomes" id="UP000320048">
    <property type="component" value="Unassembled WGS sequence"/>
</dbReference>
<evidence type="ECO:0000256" key="4">
    <source>
        <dbReference type="ARBA" id="ARBA00023136"/>
    </source>
</evidence>
<protein>
    <submittedName>
        <fullName evidence="8">LapA family protein</fullName>
    </submittedName>
</protein>
<comment type="caution">
    <text evidence="8">The sequence shown here is derived from an EMBL/GenBank/DDBJ whole genome shotgun (WGS) entry which is preliminary data.</text>
</comment>
<dbReference type="AlphaFoldDB" id="A0A537JA36"/>
<sequence length="106" mass="11627">MRRVMGSTVLWLLLLFVAATIFALSNVTTVTVNFWQWPVYTGPLALVIVGAGVCGALLTYLGSLGHHARQARQIQSLRESGQAGDPQARVRVPRPPATPEETRRPY</sequence>
<gene>
    <name evidence="8" type="ORF">E6H04_08705</name>
</gene>
<dbReference type="GO" id="GO:0005886">
    <property type="term" value="C:plasma membrane"/>
    <property type="evidence" value="ECO:0007669"/>
    <property type="project" value="InterPro"/>
</dbReference>
<evidence type="ECO:0000259" key="7">
    <source>
        <dbReference type="Pfam" id="PF06305"/>
    </source>
</evidence>
<feature type="region of interest" description="Disordered" evidence="5">
    <location>
        <begin position="75"/>
        <end position="106"/>
    </location>
</feature>
<keyword evidence="3 6" id="KW-1133">Transmembrane helix</keyword>
<name>A0A537JA36_9BACT</name>
<evidence type="ECO:0000256" key="6">
    <source>
        <dbReference type="SAM" id="Phobius"/>
    </source>
</evidence>
<evidence type="ECO:0000313" key="8">
    <source>
        <dbReference type="EMBL" id="TMI80401.1"/>
    </source>
</evidence>
<evidence type="ECO:0000256" key="2">
    <source>
        <dbReference type="ARBA" id="ARBA00022692"/>
    </source>
</evidence>
<proteinExistence type="predicted"/>